<reference evidence="2 3" key="1">
    <citation type="submission" date="2020-08" db="EMBL/GenBank/DDBJ databases">
        <title>Winkia gen. nov., sp. nov., isolated from faeces of the Anser albifrons in China.</title>
        <authorList>
            <person name="Liu Q."/>
        </authorList>
    </citation>
    <scope>NUCLEOTIDE SEQUENCE [LARGE SCALE GENOMIC DNA]</scope>
    <source>
        <strain evidence="2 3">C62</strain>
    </source>
</reference>
<keyword evidence="3" id="KW-1185">Reference proteome</keyword>
<feature type="chain" id="PRO_5034964749" description="Secreted protein" evidence="1">
    <location>
        <begin position="26"/>
        <end position="204"/>
    </location>
</feature>
<evidence type="ECO:0000313" key="2">
    <source>
        <dbReference type="EMBL" id="MBD3689354.1"/>
    </source>
</evidence>
<feature type="signal peptide" evidence="1">
    <location>
        <begin position="1"/>
        <end position="25"/>
    </location>
</feature>
<evidence type="ECO:0000256" key="1">
    <source>
        <dbReference type="SAM" id="SignalP"/>
    </source>
</evidence>
<dbReference type="EMBL" id="JACRUO010000001">
    <property type="protein sequence ID" value="MBD3689354.1"/>
    <property type="molecule type" value="Genomic_DNA"/>
</dbReference>
<proteinExistence type="predicted"/>
<accession>A0A8I0G8Z5</accession>
<evidence type="ECO:0000313" key="3">
    <source>
        <dbReference type="Proteomes" id="UP000627538"/>
    </source>
</evidence>
<dbReference type="RefSeq" id="WP_191071406.1">
    <property type="nucleotide sequence ID" value="NZ_CP060506.1"/>
</dbReference>
<dbReference type="Proteomes" id="UP000627538">
    <property type="component" value="Unassembled WGS sequence"/>
</dbReference>
<name>A0A8I0G8Z5_9ACTO</name>
<keyword evidence="1" id="KW-0732">Signal</keyword>
<comment type="caution">
    <text evidence="2">The sequence shown here is derived from an EMBL/GenBank/DDBJ whole genome shotgun (WGS) entry which is preliminary data.</text>
</comment>
<organism evidence="2 3">
    <name type="scientific">Nanchangia anserum</name>
    <dbReference type="NCBI Taxonomy" id="2692125"/>
    <lineage>
        <taxon>Bacteria</taxon>
        <taxon>Bacillati</taxon>
        <taxon>Actinomycetota</taxon>
        <taxon>Actinomycetes</taxon>
        <taxon>Actinomycetales</taxon>
        <taxon>Actinomycetaceae</taxon>
        <taxon>Nanchangia</taxon>
    </lineage>
</organism>
<evidence type="ECO:0008006" key="4">
    <source>
        <dbReference type="Google" id="ProtNLM"/>
    </source>
</evidence>
<dbReference type="AlphaFoldDB" id="A0A8I0G8Z5"/>
<gene>
    <name evidence="2" type="ORF">H8R10_03805</name>
</gene>
<sequence length="204" mass="22346">MMLRRLCATGAVAVCALAGMSQVGAANAQAAWWDDWDPTYVIESPVNPQTAQGRFDSVLVTDAADGDHEIPVLIHVNRGKGPYYARVQAEASGYTPGAKYTVRITARSAGSGDNWGVYTWQRYTATQDGKLHIDLRLYIPSKRAHVGEQIVAAPAVYKAEDIRQDGRPEKVDKKCVLKCERVAPVTRFEDYTSPDAMITFGPAE</sequence>
<protein>
    <recommendedName>
        <fullName evidence="4">Secreted protein</fullName>
    </recommendedName>
</protein>